<name>A0AAU8SWE7_9BURK</name>
<dbReference type="PRINTS" id="PR00507">
    <property type="entry name" value="N12N6MTFRASE"/>
</dbReference>
<reference evidence="8 9" key="1">
    <citation type="journal article" date="2015" name="Genome Announc.">
        <title>Complete genome sequences for 59 burkholderia isolates, both pathogenic and near neighbor.</title>
        <authorList>
            <person name="Johnson S.L."/>
            <person name="Bishop-Lilly K.A."/>
            <person name="Ladner J.T."/>
            <person name="Daligault H.E."/>
            <person name="Davenport K.W."/>
            <person name="Jaissle J."/>
            <person name="Frey K.G."/>
            <person name="Koroleva G.I."/>
            <person name="Bruce D.C."/>
            <person name="Coyne S.R."/>
            <person name="Broomall S.M."/>
            <person name="Li P.E."/>
            <person name="Teshima H."/>
            <person name="Gibbons H.S."/>
            <person name="Palacios G.F."/>
            <person name="Rosenzweig C.N."/>
            <person name="Redden C.L."/>
            <person name="Xu Y."/>
            <person name="Minogue T.D."/>
            <person name="Chain P.S."/>
        </authorList>
    </citation>
    <scope>NUCLEOTIDE SEQUENCE [LARGE SCALE GENOMIC DNA]</scope>
    <source>
        <strain evidence="8 9">ATCC BAA-463</strain>
    </source>
</reference>
<dbReference type="REBASE" id="109530">
    <property type="entry name" value="Bfu463ORF1452P"/>
</dbReference>
<dbReference type="InterPro" id="IPR029063">
    <property type="entry name" value="SAM-dependent_MTases_sf"/>
</dbReference>
<dbReference type="GO" id="GO:0003676">
    <property type="term" value="F:nucleic acid binding"/>
    <property type="evidence" value="ECO:0007669"/>
    <property type="project" value="InterPro"/>
</dbReference>
<dbReference type="Gene3D" id="3.40.50.150">
    <property type="entry name" value="Vaccinia Virus protein VP39"/>
    <property type="match status" value="1"/>
</dbReference>
<evidence type="ECO:0000256" key="2">
    <source>
        <dbReference type="ARBA" id="ARBA00022603"/>
    </source>
</evidence>
<dbReference type="Proteomes" id="UP000032614">
    <property type="component" value="Chromosome 1"/>
</dbReference>
<evidence type="ECO:0000256" key="1">
    <source>
        <dbReference type="ARBA" id="ARBA00011900"/>
    </source>
</evidence>
<comment type="catalytic activity">
    <reaction evidence="5">
        <text>a 2'-deoxyadenosine in DNA + S-adenosyl-L-methionine = an N(6)-methyl-2'-deoxyadenosine in DNA + S-adenosyl-L-homocysteine + H(+)</text>
        <dbReference type="Rhea" id="RHEA:15197"/>
        <dbReference type="Rhea" id="RHEA-COMP:12418"/>
        <dbReference type="Rhea" id="RHEA-COMP:12419"/>
        <dbReference type="ChEBI" id="CHEBI:15378"/>
        <dbReference type="ChEBI" id="CHEBI:57856"/>
        <dbReference type="ChEBI" id="CHEBI:59789"/>
        <dbReference type="ChEBI" id="CHEBI:90615"/>
        <dbReference type="ChEBI" id="CHEBI:90616"/>
        <dbReference type="EC" id="2.1.1.72"/>
    </reaction>
</comment>
<dbReference type="SUPFAM" id="SSF53335">
    <property type="entry name" value="S-adenosyl-L-methionine-dependent methyltransferases"/>
    <property type="match status" value="1"/>
</dbReference>
<evidence type="ECO:0000256" key="3">
    <source>
        <dbReference type="ARBA" id="ARBA00022679"/>
    </source>
</evidence>
<evidence type="ECO:0000259" key="7">
    <source>
        <dbReference type="Pfam" id="PF20466"/>
    </source>
</evidence>
<gene>
    <name evidence="8" type="ORF">OI25_1452</name>
</gene>
<dbReference type="GeneID" id="66515433"/>
<dbReference type="InterPro" id="IPR050953">
    <property type="entry name" value="N4_N6_ade-DNA_methylase"/>
</dbReference>
<evidence type="ECO:0000313" key="9">
    <source>
        <dbReference type="Proteomes" id="UP000032614"/>
    </source>
</evidence>
<keyword evidence="3" id="KW-0808">Transferase</keyword>
<dbReference type="EMBL" id="CP010026">
    <property type="protein sequence ID" value="AJZ58336.1"/>
    <property type="molecule type" value="Genomic_DNA"/>
</dbReference>
<dbReference type="InterPro" id="IPR002052">
    <property type="entry name" value="DNA_methylase_N6_adenine_CS"/>
</dbReference>
<dbReference type="PROSITE" id="PS00092">
    <property type="entry name" value="N6_MTASE"/>
    <property type="match status" value="1"/>
</dbReference>
<dbReference type="GO" id="GO:0032259">
    <property type="term" value="P:methylation"/>
    <property type="evidence" value="ECO:0007669"/>
    <property type="project" value="UniProtKB-KW"/>
</dbReference>
<protein>
    <recommendedName>
        <fullName evidence="1">site-specific DNA-methyltransferase (adenine-specific)</fullName>
        <ecNumber evidence="1">2.1.1.72</ecNumber>
    </recommendedName>
</protein>
<dbReference type="Pfam" id="PF20466">
    <property type="entry name" value="MmeI_TRD"/>
    <property type="match status" value="1"/>
</dbReference>
<dbReference type="InterPro" id="IPR011639">
    <property type="entry name" value="MethylTrfase_TaqI-like_dom"/>
</dbReference>
<accession>A0AAU8SWE7</accession>
<proteinExistence type="predicted"/>
<dbReference type="PANTHER" id="PTHR33841">
    <property type="entry name" value="DNA METHYLTRANSFERASE YEEA-RELATED"/>
    <property type="match status" value="1"/>
</dbReference>
<evidence type="ECO:0000259" key="6">
    <source>
        <dbReference type="Pfam" id="PF07669"/>
    </source>
</evidence>
<evidence type="ECO:0000256" key="5">
    <source>
        <dbReference type="ARBA" id="ARBA00047942"/>
    </source>
</evidence>
<keyword evidence="2 8" id="KW-0489">Methyltransferase</keyword>
<dbReference type="GO" id="GO:0006304">
    <property type="term" value="P:DNA modification"/>
    <property type="evidence" value="ECO:0007669"/>
    <property type="project" value="InterPro"/>
</dbReference>
<feature type="domain" description="Type II methyltransferase M.TaqI-like" evidence="6">
    <location>
        <begin position="675"/>
        <end position="944"/>
    </location>
</feature>
<dbReference type="EC" id="2.1.1.72" evidence="1"/>
<dbReference type="GO" id="GO:0009007">
    <property type="term" value="F:site-specific DNA-methyltransferase (adenine-specific) activity"/>
    <property type="evidence" value="ECO:0007669"/>
    <property type="project" value="UniProtKB-EC"/>
</dbReference>
<dbReference type="RefSeq" id="WP_046567220.1">
    <property type="nucleotide sequence ID" value="NZ_CP010026.1"/>
</dbReference>
<keyword evidence="4" id="KW-0949">S-adenosyl-L-methionine</keyword>
<evidence type="ECO:0000256" key="4">
    <source>
        <dbReference type="ARBA" id="ARBA00022691"/>
    </source>
</evidence>
<dbReference type="InterPro" id="IPR046820">
    <property type="entry name" value="MmeI_TRD"/>
</dbReference>
<dbReference type="Pfam" id="PF07669">
    <property type="entry name" value="Eco57I"/>
    <property type="match status" value="1"/>
</dbReference>
<organism evidence="8 9">
    <name type="scientific">Paraburkholderia fungorum</name>
    <dbReference type="NCBI Taxonomy" id="134537"/>
    <lineage>
        <taxon>Bacteria</taxon>
        <taxon>Pseudomonadati</taxon>
        <taxon>Pseudomonadota</taxon>
        <taxon>Betaproteobacteria</taxon>
        <taxon>Burkholderiales</taxon>
        <taxon>Burkholderiaceae</taxon>
        <taxon>Paraburkholderia</taxon>
    </lineage>
</organism>
<dbReference type="KEGG" id="bfn:OI25_1452"/>
<sequence length="1335" mass="148965">MSITRHHADWLSLVEVSGPFVSLPVLMRAFPQGLEPRDPAQAKMLRAAYDEWHDNPTAPGKQRAWVMHVLTSVLGYPENQITEGQTLPAGLEGSMPEVGEILRPDFALVGPAGTATAGLPQLLIANYTAEQGLEKPVIGKHWKATPVTRMMELLHVANVPLGLVTNGEQWMLVYAPRGETTGYASWYGALWLDEPITLRGFHSLLGVRRFFGVAADCTLLSLLKESASDQQEVTDQLGYQVREAVEVLVQSFDALDKESHRLSLKGIQPATVYDAALTIMMRLVFLFSAEERGLLHLGKPLYDNYAVSTLQEQLQEVADRYGEEVLERRYDAWTRLLATFRAVHGGVKHQDLLMQAYGGSLFDPDRYSFLEGRTAGCKWRTTLSEPLAVNNRVVLHLLNSLQRLRTKTGGAAETRRLSFRALGVEQIGHVYEGLLDHTAVRATEVVLGIRGTRSKQPEIPLSTLEGLLAQGEDKLLDHLKEATGRSLPALRKELNNGNLLDDYKLLVACNHDGALMARLRPFVGLIREDSFERPWVVLPSSIYVTAGSTRRSTGTHYTPPSLTEPIVQHTLEPLVYVGPSEGLPKEQWKLKSPKEILSLKVCDMAMGSGAFLVQACRYFAERLVEAWENEEKAHPGQVLMTPDGKFSEGSPSERLVPAQAAERIAIARRVVADRCLYGVDINPMAVEMAKLSMWLITVDANRPFTFLDHAFKCGDSLLGVTSLEQLENFSLRPGGGKQQAFATFDLRHHIDEAQRNREMLEVMPSNTPEQITAKATLYVEAEVAVAKLRAAADVLVAVELKGLKGKAYEAERETAADHLMAYWAKGVSELEGFAHQKLATQRCFHWALAFPEVSVRSGFDAIIGNPPYRHGSRISTDYGSEYARYLVSQNAEVKGTSDLAVYFLRRTVQLLRDGGQLGLVTTKSIAEGDNKKSGLGWLLKSNRITIHNTLPEIEWPGVADLRVAVLHACLGAWGGARYINNSYVEGIDESLESATGSKIIWALPSNSDICFKGSELLGDGFILDEGTATRLLESQANAADVVKPLVNGKEFASMPVFKPTRWVIDFGERDEVEARGYTKPFEIVEKLVKPERQNDNRPARRERYWRFGEIAKGLYEKLANCDFAIARLFTGEYWFWDYLRPGPVFTNGLVIVADAKQETFAVLTSAFHEVWAEMEASSLVTRFRYTPSRCFETFPFPSYSAQICDLGQKYHAYRGQLMMDEDQGLTLLYKRFHNPEEQAQRIAGLRQLQREVDVAVATTYGWQDLDLGHGFHETKQGIRFTISEYAKRQVLDRLLVLNHQRHAEEAAAIAAQPAAPIVKRGRKKKEPEGQVLLDL</sequence>
<feature type="domain" description="MmeI-like target recognition" evidence="7">
    <location>
        <begin position="1018"/>
        <end position="1198"/>
    </location>
</feature>
<evidence type="ECO:0000313" key="8">
    <source>
        <dbReference type="EMBL" id="AJZ58336.1"/>
    </source>
</evidence>
<dbReference type="PANTHER" id="PTHR33841:SF1">
    <property type="entry name" value="DNA METHYLTRANSFERASE A"/>
    <property type="match status" value="1"/>
</dbReference>